<feature type="domain" description="Heme haloperoxidase family profile" evidence="9">
    <location>
        <begin position="49"/>
        <end position="259"/>
    </location>
</feature>
<dbReference type="Pfam" id="PF01328">
    <property type="entry name" value="Peroxidase_2"/>
    <property type="match status" value="1"/>
</dbReference>
<keyword evidence="4" id="KW-0479">Metal-binding</keyword>
<comment type="cofactor">
    <cofactor evidence="1">
        <name>heme b</name>
        <dbReference type="ChEBI" id="CHEBI:60344"/>
    </cofactor>
</comment>
<name>A0A9P7K9K7_9AGAR</name>
<evidence type="ECO:0000256" key="8">
    <source>
        <dbReference type="SAM" id="MobiDB-lite"/>
    </source>
</evidence>
<keyword evidence="6" id="KW-0408">Iron</keyword>
<gene>
    <name evidence="10" type="ORF">DXG03_000718</name>
</gene>
<keyword evidence="2" id="KW-0575">Peroxidase</keyword>
<dbReference type="InterPro" id="IPR036851">
    <property type="entry name" value="Chloroperoxidase-like_sf"/>
</dbReference>
<dbReference type="Gene3D" id="1.10.489.10">
    <property type="entry name" value="Chloroperoxidase-like"/>
    <property type="match status" value="1"/>
</dbReference>
<dbReference type="GO" id="GO:0046872">
    <property type="term" value="F:metal ion binding"/>
    <property type="evidence" value="ECO:0007669"/>
    <property type="project" value="UniProtKB-KW"/>
</dbReference>
<protein>
    <recommendedName>
        <fullName evidence="9">Heme haloperoxidase family profile domain-containing protein</fullName>
    </recommendedName>
</protein>
<proteinExistence type="inferred from homology"/>
<evidence type="ECO:0000256" key="2">
    <source>
        <dbReference type="ARBA" id="ARBA00022559"/>
    </source>
</evidence>
<evidence type="ECO:0000256" key="3">
    <source>
        <dbReference type="ARBA" id="ARBA00022617"/>
    </source>
</evidence>
<sequence length="297" mass="32470">MSPVSSIVKVSQDVAVLVWDVGLTLVNLVSPKRKVGKVTPAGHPGADGKWPEFQPPKEGDSRCSCPALNAMANHGILPRDGRNISFKQLNHTIRATYNFAPTFCFFVPNFAANMLKKKYSKDTFDLADLDLHNGIEHDASLVRRDVYFEPNQATIHVPYVEELLASATGKDVDGNALLTIPDLSKISSKRRAEARAENPEFSLDKFHKVFGSSNSSTMLTIFGGRVPDLETVLLEERLPDGWESRIREPKGLTILTFNKTVLKVEKGIDESKFAVAAAASAPEAARSSVDKPAPVEA</sequence>
<dbReference type="PANTHER" id="PTHR33577">
    <property type="entry name" value="STERIGMATOCYSTIN BIOSYNTHESIS PEROXIDASE STCC-RELATED"/>
    <property type="match status" value="1"/>
</dbReference>
<evidence type="ECO:0000256" key="7">
    <source>
        <dbReference type="ARBA" id="ARBA00025795"/>
    </source>
</evidence>
<keyword evidence="5" id="KW-0560">Oxidoreductase</keyword>
<dbReference type="SUPFAM" id="SSF47571">
    <property type="entry name" value="Cloroperoxidase"/>
    <property type="match status" value="1"/>
</dbReference>
<dbReference type="InterPro" id="IPR000028">
    <property type="entry name" value="Chloroperoxidase"/>
</dbReference>
<evidence type="ECO:0000313" key="11">
    <source>
        <dbReference type="Proteomes" id="UP000775547"/>
    </source>
</evidence>
<dbReference type="OrthoDB" id="407298at2759"/>
<reference evidence="10" key="2">
    <citation type="submission" date="2021-10" db="EMBL/GenBank/DDBJ databases">
        <title>Phylogenomics reveals ancestral predisposition of the termite-cultivated fungus Termitomyces towards a domesticated lifestyle.</title>
        <authorList>
            <person name="Auxier B."/>
            <person name="Grum-Grzhimaylo A."/>
            <person name="Cardenas M.E."/>
            <person name="Lodge J.D."/>
            <person name="Laessoe T."/>
            <person name="Pedersen O."/>
            <person name="Smith M.E."/>
            <person name="Kuyper T.W."/>
            <person name="Franco-Molano E.A."/>
            <person name="Baroni T.J."/>
            <person name="Aanen D.K."/>
        </authorList>
    </citation>
    <scope>NUCLEOTIDE SEQUENCE</scope>
    <source>
        <strain evidence="10">AP01</strain>
        <tissue evidence="10">Mycelium</tissue>
    </source>
</reference>
<evidence type="ECO:0000313" key="10">
    <source>
        <dbReference type="EMBL" id="KAG5643526.1"/>
    </source>
</evidence>
<accession>A0A9P7K9K7</accession>
<reference evidence="10" key="1">
    <citation type="submission" date="2020-07" db="EMBL/GenBank/DDBJ databases">
        <authorList>
            <person name="Nieuwenhuis M."/>
            <person name="Van De Peppel L.J.J."/>
        </authorList>
    </citation>
    <scope>NUCLEOTIDE SEQUENCE</scope>
    <source>
        <strain evidence="10">AP01</strain>
        <tissue evidence="10">Mycelium</tissue>
    </source>
</reference>
<dbReference type="PANTHER" id="PTHR33577:SF18">
    <property type="entry name" value="HEME HALOPEROXIDASE FAMILY PROFILE DOMAIN-CONTAINING PROTEIN"/>
    <property type="match status" value="1"/>
</dbReference>
<evidence type="ECO:0000256" key="1">
    <source>
        <dbReference type="ARBA" id="ARBA00001970"/>
    </source>
</evidence>
<keyword evidence="11" id="KW-1185">Reference proteome</keyword>
<evidence type="ECO:0000256" key="6">
    <source>
        <dbReference type="ARBA" id="ARBA00023004"/>
    </source>
</evidence>
<dbReference type="PROSITE" id="PS51405">
    <property type="entry name" value="HEME_HALOPEROXIDASE"/>
    <property type="match status" value="1"/>
</dbReference>
<keyword evidence="3" id="KW-0349">Heme</keyword>
<feature type="region of interest" description="Disordered" evidence="8">
    <location>
        <begin position="36"/>
        <end position="58"/>
    </location>
</feature>
<dbReference type="EMBL" id="JABCKV010000108">
    <property type="protein sequence ID" value="KAG5643526.1"/>
    <property type="molecule type" value="Genomic_DNA"/>
</dbReference>
<evidence type="ECO:0000256" key="4">
    <source>
        <dbReference type="ARBA" id="ARBA00022723"/>
    </source>
</evidence>
<dbReference type="AlphaFoldDB" id="A0A9P7K9K7"/>
<dbReference type="Proteomes" id="UP000775547">
    <property type="component" value="Unassembled WGS sequence"/>
</dbReference>
<evidence type="ECO:0000259" key="9">
    <source>
        <dbReference type="PROSITE" id="PS51405"/>
    </source>
</evidence>
<evidence type="ECO:0000256" key="5">
    <source>
        <dbReference type="ARBA" id="ARBA00023002"/>
    </source>
</evidence>
<dbReference type="GO" id="GO:0004601">
    <property type="term" value="F:peroxidase activity"/>
    <property type="evidence" value="ECO:0007669"/>
    <property type="project" value="UniProtKB-KW"/>
</dbReference>
<comment type="similarity">
    <text evidence="7">Belongs to the chloroperoxidase family.</text>
</comment>
<comment type="caution">
    <text evidence="10">The sequence shown here is derived from an EMBL/GenBank/DDBJ whole genome shotgun (WGS) entry which is preliminary data.</text>
</comment>
<organism evidence="10 11">
    <name type="scientific">Asterophora parasitica</name>
    <dbReference type="NCBI Taxonomy" id="117018"/>
    <lineage>
        <taxon>Eukaryota</taxon>
        <taxon>Fungi</taxon>
        <taxon>Dikarya</taxon>
        <taxon>Basidiomycota</taxon>
        <taxon>Agaricomycotina</taxon>
        <taxon>Agaricomycetes</taxon>
        <taxon>Agaricomycetidae</taxon>
        <taxon>Agaricales</taxon>
        <taxon>Tricholomatineae</taxon>
        <taxon>Lyophyllaceae</taxon>
        <taxon>Asterophora</taxon>
    </lineage>
</organism>